<dbReference type="Pfam" id="PF25597">
    <property type="entry name" value="SH3_retrovirus"/>
    <property type="match status" value="1"/>
</dbReference>
<evidence type="ECO:0000313" key="5">
    <source>
        <dbReference type="Proteomes" id="UP000257109"/>
    </source>
</evidence>
<dbReference type="GO" id="GO:0006508">
    <property type="term" value="P:proteolysis"/>
    <property type="evidence" value="ECO:0007669"/>
    <property type="project" value="UniProtKB-KW"/>
</dbReference>
<comment type="caution">
    <text evidence="4">The sequence shown here is derived from an EMBL/GenBank/DDBJ whole genome shotgun (WGS) entry which is preliminary data.</text>
</comment>
<dbReference type="Gene3D" id="3.30.420.10">
    <property type="entry name" value="Ribonuclease H-like superfamily/Ribonuclease H"/>
    <property type="match status" value="1"/>
</dbReference>
<proteinExistence type="predicted"/>
<feature type="compositionally biased region" description="Polar residues" evidence="2">
    <location>
        <begin position="1"/>
        <end position="11"/>
    </location>
</feature>
<dbReference type="SUPFAM" id="SSF53098">
    <property type="entry name" value="Ribonuclease H-like"/>
    <property type="match status" value="1"/>
</dbReference>
<dbReference type="GO" id="GO:0015074">
    <property type="term" value="P:DNA integration"/>
    <property type="evidence" value="ECO:0007669"/>
    <property type="project" value="InterPro"/>
</dbReference>
<dbReference type="EMBL" id="QJKJ01003124">
    <property type="protein sequence ID" value="RDX99827.1"/>
    <property type="molecule type" value="Genomic_DNA"/>
</dbReference>
<name>A0A371HAK6_MUCPR</name>
<dbReference type="InterPro" id="IPR001584">
    <property type="entry name" value="Integrase_cat-core"/>
</dbReference>
<dbReference type="GO" id="GO:0008233">
    <property type="term" value="F:peptidase activity"/>
    <property type="evidence" value="ECO:0007669"/>
    <property type="project" value="UniProtKB-KW"/>
</dbReference>
<feature type="non-terminal residue" evidence="4">
    <location>
        <position position="1"/>
    </location>
</feature>
<dbReference type="GO" id="GO:0003676">
    <property type="term" value="F:nucleic acid binding"/>
    <property type="evidence" value="ECO:0007669"/>
    <property type="project" value="InterPro"/>
</dbReference>
<keyword evidence="1" id="KW-0378">Hydrolase</keyword>
<feature type="region of interest" description="Disordered" evidence="2">
    <location>
        <begin position="1"/>
        <end position="20"/>
    </location>
</feature>
<sequence length="621" mass="70636">MLDKGSSNTGKGFTKRSTSEEKLFTKSSHGEYYTYCKRPGHTKDTCYKLYGKEKVLEQMGGNKGPTLMWANQTTFDKENLVEHPSTPQLDQDIQSFSKEEINHLRALLNSTSKPLGSCGLTMKGKSYFNISSSVPLSIWILDSRVTDHMTPFPPYFTSYLKVSKNQLIIVANGDHIPIVGSGIVQLQSSLSLHNVLHVPKLANNLISIHRLIQDWNCSKLTTRRTIGVAKGQGELYYLQHTKIDNNTNKEDLSSKSVKSFKCDHHHATFSPSNNKSLEPFDLIHFNVWGPANNSILGAKMFVSFIDDCNRVTWIFLMKHKYEICQIFVNFFRLVKNQFDKSIKKLRTNNGTEFVNLEFSKFLKDNGVVHELMCLNTPQQNRVTERKNHHLLEIAKCLIFQMSVHNVYWGEAVLYATYLINKLLTRVLNGISPIKHVLSFFPSSPLMLSLPSRVFGCVAFVHSHNPHLGKLNPRAIKCVFIGYPSNKKGFKCYHSLSRQVFVSMDVTFYETQSFFVSPPLQEESYLGVESIIESLPFPTQDVQVQEVMKPTLVPKQVQLSTLEVSIPENPNEDVTDDMLIALRKRKQSCVKYHISQFVCSDHLSIQHQSFIVVIDAIKTPTS</sequence>
<keyword evidence="5" id="KW-1185">Reference proteome</keyword>
<dbReference type="PANTHER" id="PTHR42648">
    <property type="entry name" value="TRANSPOSASE, PUTATIVE-RELATED"/>
    <property type="match status" value="1"/>
</dbReference>
<accession>A0A371HAK6</accession>
<keyword evidence="1" id="KW-0645">Protease</keyword>
<organism evidence="4 5">
    <name type="scientific">Mucuna pruriens</name>
    <name type="common">Velvet bean</name>
    <name type="synonym">Dolichos pruriens</name>
    <dbReference type="NCBI Taxonomy" id="157652"/>
    <lineage>
        <taxon>Eukaryota</taxon>
        <taxon>Viridiplantae</taxon>
        <taxon>Streptophyta</taxon>
        <taxon>Embryophyta</taxon>
        <taxon>Tracheophyta</taxon>
        <taxon>Spermatophyta</taxon>
        <taxon>Magnoliopsida</taxon>
        <taxon>eudicotyledons</taxon>
        <taxon>Gunneridae</taxon>
        <taxon>Pentapetalae</taxon>
        <taxon>rosids</taxon>
        <taxon>fabids</taxon>
        <taxon>Fabales</taxon>
        <taxon>Fabaceae</taxon>
        <taxon>Papilionoideae</taxon>
        <taxon>50 kb inversion clade</taxon>
        <taxon>NPAAA clade</taxon>
        <taxon>indigoferoid/millettioid clade</taxon>
        <taxon>Phaseoleae</taxon>
        <taxon>Mucuna</taxon>
    </lineage>
</organism>
<dbReference type="Proteomes" id="UP000257109">
    <property type="component" value="Unassembled WGS sequence"/>
</dbReference>
<reference evidence="4" key="1">
    <citation type="submission" date="2018-05" db="EMBL/GenBank/DDBJ databases">
        <title>Draft genome of Mucuna pruriens seed.</title>
        <authorList>
            <person name="Nnadi N.E."/>
            <person name="Vos R."/>
            <person name="Hasami M.H."/>
            <person name="Devisetty U.K."/>
            <person name="Aguiy J.C."/>
        </authorList>
    </citation>
    <scope>NUCLEOTIDE SEQUENCE [LARGE SCALE GENOMIC DNA]</scope>
    <source>
        <strain evidence="4">JCA_2017</strain>
    </source>
</reference>
<evidence type="ECO:0000313" key="4">
    <source>
        <dbReference type="EMBL" id="RDX99827.1"/>
    </source>
</evidence>
<dbReference type="AlphaFoldDB" id="A0A371HAK6"/>
<dbReference type="InterPro" id="IPR054722">
    <property type="entry name" value="PolX-like_BBD"/>
</dbReference>
<evidence type="ECO:0000256" key="2">
    <source>
        <dbReference type="SAM" id="MobiDB-lite"/>
    </source>
</evidence>
<dbReference type="InterPro" id="IPR012337">
    <property type="entry name" value="RNaseH-like_sf"/>
</dbReference>
<dbReference type="InterPro" id="IPR039537">
    <property type="entry name" value="Retrotran_Ty1/copia-like"/>
</dbReference>
<dbReference type="OrthoDB" id="2663223at2759"/>
<dbReference type="InterPro" id="IPR036397">
    <property type="entry name" value="RNaseH_sf"/>
</dbReference>
<dbReference type="InterPro" id="IPR057670">
    <property type="entry name" value="SH3_retrovirus"/>
</dbReference>
<dbReference type="PANTHER" id="PTHR42648:SF28">
    <property type="entry name" value="TRANSPOSON-ENCODED PROTEIN WITH RIBONUCLEASE H-LIKE AND RETROVIRUS ZINC FINGER-LIKE DOMAINS"/>
    <property type="match status" value="1"/>
</dbReference>
<protein>
    <recommendedName>
        <fullName evidence="3">Integrase catalytic domain-containing protein</fullName>
    </recommendedName>
</protein>
<dbReference type="Pfam" id="PF22936">
    <property type="entry name" value="Pol_BBD"/>
    <property type="match status" value="1"/>
</dbReference>
<feature type="domain" description="Integrase catalytic" evidence="3">
    <location>
        <begin position="267"/>
        <end position="440"/>
    </location>
</feature>
<dbReference type="PROSITE" id="PS50994">
    <property type="entry name" value="INTEGRASE"/>
    <property type="match status" value="1"/>
</dbReference>
<evidence type="ECO:0000256" key="1">
    <source>
        <dbReference type="ARBA" id="ARBA00022670"/>
    </source>
</evidence>
<gene>
    <name evidence="4" type="ORF">CR513_17069</name>
</gene>
<evidence type="ECO:0000259" key="3">
    <source>
        <dbReference type="PROSITE" id="PS50994"/>
    </source>
</evidence>
<dbReference type="STRING" id="157652.A0A371HAK6"/>